<proteinExistence type="inferred from homology"/>
<dbReference type="EMBL" id="MF285619">
    <property type="protein sequence ID" value="ASZ78853.1"/>
    <property type="molecule type" value="Genomic_DNA"/>
</dbReference>
<dbReference type="InterPro" id="IPR031868">
    <property type="entry name" value="Phage_clamp_gp62"/>
</dbReference>
<dbReference type="GO" id="GO:0039693">
    <property type="term" value="P:viral DNA genome replication"/>
    <property type="evidence" value="ECO:0007669"/>
    <property type="project" value="UniProtKB-UniRule"/>
</dbReference>
<dbReference type="GO" id="GO:0006260">
    <property type="term" value="P:DNA replication"/>
    <property type="evidence" value="ECO:0007669"/>
    <property type="project" value="InterPro"/>
</dbReference>
<gene>
    <name evidence="2" type="ORF">2050H1_087</name>
</gene>
<keyword evidence="1" id="KW-1194">Viral DNA replication</keyword>
<dbReference type="GO" id="GO:0003689">
    <property type="term" value="F:DNA clamp loader activity"/>
    <property type="evidence" value="ECO:0007669"/>
    <property type="project" value="UniProtKB-UniRule"/>
</dbReference>
<accession>A0A249Y2F1</accession>
<sequence length="143" mass="16494">MAGLFDYRNSLMGDNAVAGVKVNLLETNDPEIKKGFDPFMVRRALAQSKDVIVCAEEMNLLHHVDPWMQWNYAFYSIKPKKRYDKWSKKGAANEDITLLCDYFQISPEKASDYMGFLSEEVIAEIRLRVENQANDNVKPKKVK</sequence>
<comment type="similarity">
    <text evidence="1">Belongs to the Tevenvirinae sliding-clamp-loader small subunit family.</text>
</comment>
<comment type="function">
    <text evidence="1">Forms the sliding-clamp-loader together with the small subunit. The clamp loader holds the clamp in an open conformation and places it onto the DNA.</text>
</comment>
<dbReference type="Proteomes" id="UP000224362">
    <property type="component" value="Segment"/>
</dbReference>
<comment type="subunit">
    <text evidence="1">The sliding-clamp-loader consists of 4 large subunits and 1 small subunit. Interacts with the sliding clamp; this interaction allows the sliding-clamp-loader to open the sliding clamp. Part of the replicase complex that includes the DNA polymerase, the polymerase clamp, the clamp loader complex, the single-stranded DNA binding protein, the primase, the helicase and the helicase assembly factor.</text>
</comment>
<organism evidence="2 3">
    <name type="scientific">Serratia phage 2050H1</name>
    <dbReference type="NCBI Taxonomy" id="2024250"/>
    <lineage>
        <taxon>Viruses</taxon>
        <taxon>Duplodnaviria</taxon>
        <taxon>Heunggongvirae</taxon>
        <taxon>Uroviricota</taxon>
        <taxon>Caudoviricetes</taxon>
        <taxon>Pantevenvirales</taxon>
        <taxon>Ackermannviridae</taxon>
        <taxon>Miltonvirus</taxon>
        <taxon>Miltonvirus MAM1</taxon>
    </lineage>
</organism>
<dbReference type="HAMAP" id="MF_04163">
    <property type="entry name" value="T4_Clamp_Loader_S"/>
    <property type="match status" value="1"/>
</dbReference>
<keyword evidence="1" id="KW-0235">DNA replication</keyword>
<name>A0A249Y2F1_9CAUD</name>
<dbReference type="Gene3D" id="1.20.272.50">
    <property type="entry name" value="Bacteriophage clamp loader A subunit, A' domain"/>
    <property type="match status" value="1"/>
</dbReference>
<dbReference type="GO" id="GO:0003677">
    <property type="term" value="F:DNA binding"/>
    <property type="evidence" value="ECO:0007669"/>
    <property type="project" value="UniProtKB-UniRule"/>
</dbReference>
<keyword evidence="1" id="KW-0238">DNA-binding</keyword>
<evidence type="ECO:0000256" key="1">
    <source>
        <dbReference type="HAMAP-Rule" id="MF_04163"/>
    </source>
</evidence>
<evidence type="ECO:0000313" key="2">
    <source>
        <dbReference type="EMBL" id="ASZ78853.1"/>
    </source>
</evidence>
<evidence type="ECO:0000313" key="3">
    <source>
        <dbReference type="Proteomes" id="UP000224362"/>
    </source>
</evidence>
<reference evidence="2 3" key="1">
    <citation type="submission" date="2017-06" db="EMBL/GenBank/DDBJ databases">
        <authorList>
            <person name="Kim H.J."/>
            <person name="Triplett B.A."/>
        </authorList>
    </citation>
    <scope>NUCLEOTIDE SEQUENCE [LARGE SCALE GENOMIC DNA]</scope>
</reference>
<dbReference type="Pfam" id="PF16790">
    <property type="entry name" value="Phage_clamp_A"/>
    <property type="match status" value="1"/>
</dbReference>
<protein>
    <recommendedName>
        <fullName evidence="1">Sliding-clamp-loader small subunit</fullName>
    </recommendedName>
    <alternativeName>
        <fullName evidence="1">Clamp loader gp62 subunit</fullName>
    </alternativeName>
</protein>